<dbReference type="RefSeq" id="WP_090079519.1">
    <property type="nucleotide sequence ID" value="NZ_FOQT01000002.1"/>
</dbReference>
<evidence type="ECO:0000256" key="5">
    <source>
        <dbReference type="ARBA" id="ARBA00022723"/>
    </source>
</evidence>
<keyword evidence="4" id="KW-0808">Transferase</keyword>
<keyword evidence="10" id="KW-0630">Potassium</keyword>
<dbReference type="InterPro" id="IPR011877">
    <property type="entry name" value="Ribokinase"/>
</dbReference>
<dbReference type="PANTHER" id="PTHR10584:SF166">
    <property type="entry name" value="RIBOKINASE"/>
    <property type="match status" value="1"/>
</dbReference>
<feature type="domain" description="Carbohydrate kinase PfkB" evidence="12">
    <location>
        <begin position="15"/>
        <end position="295"/>
    </location>
</feature>
<keyword evidence="7 13" id="KW-0418">Kinase</keyword>
<reference evidence="13 14" key="1">
    <citation type="submission" date="2016-10" db="EMBL/GenBank/DDBJ databases">
        <authorList>
            <person name="de Groot N.N."/>
        </authorList>
    </citation>
    <scope>NUCLEOTIDE SEQUENCE [LARGE SCALE GENOMIC DNA]</scope>
    <source>
        <strain evidence="13 14">DSM 26000</strain>
    </source>
</reference>
<dbReference type="GO" id="GO:0005829">
    <property type="term" value="C:cytosol"/>
    <property type="evidence" value="ECO:0007669"/>
    <property type="project" value="TreeGrafter"/>
</dbReference>
<evidence type="ECO:0000256" key="9">
    <source>
        <dbReference type="ARBA" id="ARBA00022842"/>
    </source>
</evidence>
<gene>
    <name evidence="13" type="ORF">SAMN05443292_1534</name>
</gene>
<keyword evidence="6" id="KW-0547">Nucleotide-binding</keyword>
<evidence type="ECO:0000256" key="3">
    <source>
        <dbReference type="ARBA" id="ARBA00016943"/>
    </source>
</evidence>
<dbReference type="AlphaFoldDB" id="A0A1I3FPR1"/>
<evidence type="ECO:0000256" key="11">
    <source>
        <dbReference type="ARBA" id="ARBA00023277"/>
    </source>
</evidence>
<keyword evidence="5" id="KW-0479">Metal-binding</keyword>
<keyword evidence="11" id="KW-0119">Carbohydrate metabolism</keyword>
<evidence type="ECO:0000256" key="2">
    <source>
        <dbReference type="ARBA" id="ARBA00012035"/>
    </source>
</evidence>
<evidence type="ECO:0000313" key="13">
    <source>
        <dbReference type="EMBL" id="SFI13223.1"/>
    </source>
</evidence>
<evidence type="ECO:0000256" key="7">
    <source>
        <dbReference type="ARBA" id="ARBA00022777"/>
    </source>
</evidence>
<evidence type="ECO:0000256" key="1">
    <source>
        <dbReference type="ARBA" id="ARBA00010688"/>
    </source>
</evidence>
<dbReference type="EC" id="2.7.1.15" evidence="2"/>
<keyword evidence="14" id="KW-1185">Reference proteome</keyword>
<dbReference type="CDD" id="cd01174">
    <property type="entry name" value="ribokinase"/>
    <property type="match status" value="1"/>
</dbReference>
<accession>A0A1I3FPR1</accession>
<sequence>MDFRSINFNENFSPKIVVVGSCSIDLVLNTSKMPQANETVLADQSQSFFGGKGANQAVATSRLGASVYFVGAVGADPHGQQILRNLRDENINIGFVAEKSQSSTGTAFVTAAEGKNAIVVVPAANNLLSPMDIEAADKAISQADLVLTQLEIPLEAVEYLYKKCEKHNVKIALYASPAKKLSQKIIDQSEFILAKTADLAEIFGPESREQIMKRLPNKLFVRDDTNSTIYFNGTEMSYYRNDPAQTAHKMGMGDAFTSGFAIAYCHKNEIKNCVKFGNDISLKVAENRGSQSGLPYLKNELV</sequence>
<dbReference type="Pfam" id="PF00294">
    <property type="entry name" value="PfkB"/>
    <property type="match status" value="1"/>
</dbReference>
<evidence type="ECO:0000256" key="4">
    <source>
        <dbReference type="ARBA" id="ARBA00022679"/>
    </source>
</evidence>
<evidence type="ECO:0000256" key="10">
    <source>
        <dbReference type="ARBA" id="ARBA00022958"/>
    </source>
</evidence>
<dbReference type="PANTHER" id="PTHR10584">
    <property type="entry name" value="SUGAR KINASE"/>
    <property type="match status" value="1"/>
</dbReference>
<name>A0A1I3FPR1_9FLAO</name>
<dbReference type="GO" id="GO:0006014">
    <property type="term" value="P:D-ribose metabolic process"/>
    <property type="evidence" value="ECO:0007669"/>
    <property type="project" value="InterPro"/>
</dbReference>
<dbReference type="InterPro" id="IPR002139">
    <property type="entry name" value="Ribo/fructo_kinase"/>
</dbReference>
<dbReference type="PRINTS" id="PR00990">
    <property type="entry name" value="RIBOKINASE"/>
</dbReference>
<dbReference type="InterPro" id="IPR029056">
    <property type="entry name" value="Ribokinase-like"/>
</dbReference>
<organism evidence="13 14">
    <name type="scientific">Halpernia frigidisoli</name>
    <dbReference type="NCBI Taxonomy" id="1125876"/>
    <lineage>
        <taxon>Bacteria</taxon>
        <taxon>Pseudomonadati</taxon>
        <taxon>Bacteroidota</taxon>
        <taxon>Flavobacteriia</taxon>
        <taxon>Flavobacteriales</taxon>
        <taxon>Weeksellaceae</taxon>
        <taxon>Chryseobacterium group</taxon>
        <taxon>Halpernia</taxon>
    </lineage>
</organism>
<protein>
    <recommendedName>
        <fullName evidence="3">Ribokinase</fullName>
        <ecNumber evidence="2">2.7.1.15</ecNumber>
    </recommendedName>
</protein>
<evidence type="ECO:0000259" key="12">
    <source>
        <dbReference type="Pfam" id="PF00294"/>
    </source>
</evidence>
<dbReference type="EMBL" id="FOQT01000002">
    <property type="protein sequence ID" value="SFI13223.1"/>
    <property type="molecule type" value="Genomic_DNA"/>
</dbReference>
<dbReference type="GO" id="GO:0004747">
    <property type="term" value="F:ribokinase activity"/>
    <property type="evidence" value="ECO:0007669"/>
    <property type="project" value="UniProtKB-EC"/>
</dbReference>
<evidence type="ECO:0000313" key="14">
    <source>
        <dbReference type="Proteomes" id="UP000198931"/>
    </source>
</evidence>
<proteinExistence type="inferred from homology"/>
<evidence type="ECO:0000256" key="8">
    <source>
        <dbReference type="ARBA" id="ARBA00022840"/>
    </source>
</evidence>
<dbReference type="SUPFAM" id="SSF53613">
    <property type="entry name" value="Ribokinase-like"/>
    <property type="match status" value="1"/>
</dbReference>
<keyword evidence="9" id="KW-0460">Magnesium</keyword>
<dbReference type="Gene3D" id="3.40.1190.20">
    <property type="match status" value="1"/>
</dbReference>
<dbReference type="Proteomes" id="UP000198931">
    <property type="component" value="Unassembled WGS sequence"/>
</dbReference>
<dbReference type="STRING" id="1125876.SAMN05443292_1534"/>
<evidence type="ECO:0000256" key="6">
    <source>
        <dbReference type="ARBA" id="ARBA00022741"/>
    </source>
</evidence>
<dbReference type="GO" id="GO:0005524">
    <property type="term" value="F:ATP binding"/>
    <property type="evidence" value="ECO:0007669"/>
    <property type="project" value="UniProtKB-KW"/>
</dbReference>
<keyword evidence="8" id="KW-0067">ATP-binding</keyword>
<dbReference type="InterPro" id="IPR011611">
    <property type="entry name" value="PfkB_dom"/>
</dbReference>
<dbReference type="PROSITE" id="PS00583">
    <property type="entry name" value="PFKB_KINASES_1"/>
    <property type="match status" value="1"/>
</dbReference>
<comment type="similarity">
    <text evidence="1">Belongs to the carbohydrate kinase PfkB family.</text>
</comment>
<dbReference type="GO" id="GO:0046872">
    <property type="term" value="F:metal ion binding"/>
    <property type="evidence" value="ECO:0007669"/>
    <property type="project" value="UniProtKB-KW"/>
</dbReference>
<dbReference type="OrthoDB" id="9775849at2"/>
<dbReference type="InterPro" id="IPR002173">
    <property type="entry name" value="Carboh/pur_kinase_PfkB_CS"/>
</dbReference>